<sequence>MPRPNLKDIAKSITEATGTHSDTSTLNPLDCNVKYIASINTEKPVITLETIRSIFLPILSTSADASKADANIRIEYTMAMLLEAVSVSPSIECRFMTITL</sequence>
<evidence type="ECO:0000313" key="1">
    <source>
        <dbReference type="EMBL" id="JAV63883.1"/>
    </source>
</evidence>
<name>A0A1Y1KR58_PHOPY</name>
<dbReference type="AlphaFoldDB" id="A0A1Y1KR58"/>
<protein>
    <submittedName>
        <fullName evidence="1">Uncharacterized protein</fullName>
    </submittedName>
</protein>
<proteinExistence type="predicted"/>
<dbReference type="EMBL" id="GEZM01075905">
    <property type="protein sequence ID" value="JAV63883.1"/>
    <property type="molecule type" value="Transcribed_RNA"/>
</dbReference>
<reference evidence="1" key="1">
    <citation type="journal article" date="2016" name="Sci. Rep.">
        <title>Molecular characterization of firefly nuptial gifts: a multi-omics approach sheds light on postcopulatory sexual selection.</title>
        <authorList>
            <person name="Al-Wathiqui N."/>
            <person name="Fallon T.R."/>
            <person name="South A."/>
            <person name="Weng J.K."/>
            <person name="Lewis S.M."/>
        </authorList>
    </citation>
    <scope>NUCLEOTIDE SEQUENCE</scope>
</reference>
<organism evidence="1">
    <name type="scientific">Photinus pyralis</name>
    <name type="common">Common eastern firefly</name>
    <name type="synonym">Lampyris pyralis</name>
    <dbReference type="NCBI Taxonomy" id="7054"/>
    <lineage>
        <taxon>Eukaryota</taxon>
        <taxon>Metazoa</taxon>
        <taxon>Ecdysozoa</taxon>
        <taxon>Arthropoda</taxon>
        <taxon>Hexapoda</taxon>
        <taxon>Insecta</taxon>
        <taxon>Pterygota</taxon>
        <taxon>Neoptera</taxon>
        <taxon>Endopterygota</taxon>
        <taxon>Coleoptera</taxon>
        <taxon>Polyphaga</taxon>
        <taxon>Elateriformia</taxon>
        <taxon>Elateroidea</taxon>
        <taxon>Lampyridae</taxon>
        <taxon>Lampyrinae</taxon>
        <taxon>Photinus</taxon>
    </lineage>
</organism>
<accession>A0A1Y1KR58</accession>